<reference evidence="1" key="1">
    <citation type="submission" date="2019-05" db="EMBL/GenBank/DDBJ databases">
        <title>The de novo reference genome and transcriptome assemblies of the wild tomato species Solanum chilense.</title>
        <authorList>
            <person name="Stam R."/>
            <person name="Nosenko T."/>
            <person name="Hoerger A.C."/>
            <person name="Stephan W."/>
            <person name="Seidel M.A."/>
            <person name="Kuhn J.M.M."/>
            <person name="Haberer G."/>
            <person name="Tellier A."/>
        </authorList>
    </citation>
    <scope>NUCLEOTIDE SEQUENCE</scope>
    <source>
        <tissue evidence="1">Mature leaves</tissue>
    </source>
</reference>
<dbReference type="AlphaFoldDB" id="A0A6N2ADY3"/>
<dbReference type="EMBL" id="RXGB01049677">
    <property type="protein sequence ID" value="TMW80567.1"/>
    <property type="molecule type" value="Genomic_DNA"/>
</dbReference>
<protein>
    <submittedName>
        <fullName evidence="1">Uncharacterized protein</fullName>
    </submittedName>
</protein>
<comment type="caution">
    <text evidence="1">The sequence shown here is derived from an EMBL/GenBank/DDBJ whole genome shotgun (WGS) entry which is preliminary data.</text>
</comment>
<evidence type="ECO:0000313" key="1">
    <source>
        <dbReference type="EMBL" id="TMW80567.1"/>
    </source>
</evidence>
<organism evidence="1">
    <name type="scientific">Solanum chilense</name>
    <name type="common">Tomato</name>
    <name type="synonym">Lycopersicon chilense</name>
    <dbReference type="NCBI Taxonomy" id="4083"/>
    <lineage>
        <taxon>Eukaryota</taxon>
        <taxon>Viridiplantae</taxon>
        <taxon>Streptophyta</taxon>
        <taxon>Embryophyta</taxon>
        <taxon>Tracheophyta</taxon>
        <taxon>Spermatophyta</taxon>
        <taxon>Magnoliopsida</taxon>
        <taxon>eudicotyledons</taxon>
        <taxon>Gunneridae</taxon>
        <taxon>Pentapetalae</taxon>
        <taxon>asterids</taxon>
        <taxon>lamiids</taxon>
        <taxon>Solanales</taxon>
        <taxon>Solanaceae</taxon>
        <taxon>Solanoideae</taxon>
        <taxon>Solaneae</taxon>
        <taxon>Solanum</taxon>
        <taxon>Solanum subgen. Lycopersicon</taxon>
    </lineage>
</organism>
<accession>A0A6N2ADY3</accession>
<sequence>MLSSSLECTHGQIMLGVEMLSSPFGSTHGRITSGIKCHYFRLDRTHYRMMSTWHAIKAFGLHTRTKQGCGMPS</sequence>
<dbReference type="PANTHER" id="PTHR33187">
    <property type="entry name" value="WU:FI09B08"/>
    <property type="match status" value="1"/>
</dbReference>
<name>A0A6N2ADY3_SOLCI</name>
<gene>
    <name evidence="1" type="ORF">EJD97_018312</name>
</gene>
<dbReference type="PANTHER" id="PTHR33187:SF11">
    <property type="entry name" value="AMINOTRANSFERASE-LIKE PLANT MOBILE DOMAIN-CONTAINING PROTEIN"/>
    <property type="match status" value="1"/>
</dbReference>
<proteinExistence type="predicted"/>